<protein>
    <submittedName>
        <fullName evidence="2">Uncharacterized protein</fullName>
    </submittedName>
</protein>
<reference evidence="2" key="1">
    <citation type="submission" date="2014-11" db="EMBL/GenBank/DDBJ databases">
        <authorList>
            <person name="Otto D Thomas"/>
            <person name="Naeem Raeece"/>
        </authorList>
    </citation>
    <scope>NUCLEOTIDE SEQUENCE</scope>
</reference>
<evidence type="ECO:0000313" key="2">
    <source>
        <dbReference type="EMBL" id="CEM51930.1"/>
    </source>
</evidence>
<dbReference type="EMBL" id="CDMZ01005093">
    <property type="protein sequence ID" value="CEM51930.1"/>
    <property type="molecule type" value="Genomic_DNA"/>
</dbReference>
<proteinExistence type="predicted"/>
<sequence>MVRASSKIHRTRAGKFKASAPSPSGASRVEGRVESDGVGAVQTDKTGRRPSGDASASDTGEREKQERGEAVPPPPQVIGRQQQLGGRRAPSITQGVTTRGMAGRKEKEKEREQTGIALQNNATMFKSGMSLRPATRGEIESGRFEKSRLDEFCGLLENGVFGERVMRQEVVAVTNMGEYAGVKKKPGGEEKEKDRMVIKGGADLWVYNTYVEVLAQQSLLTCLPYMITIGKVIYSIDVVKAF</sequence>
<gene>
    <name evidence="2" type="ORF">Cvel_10956</name>
</gene>
<dbReference type="PhylomeDB" id="A0A0G4I4P7"/>
<accession>A0A0G4I4P7</accession>
<dbReference type="VEuPathDB" id="CryptoDB:Cvel_10956"/>
<dbReference type="AlphaFoldDB" id="A0A0G4I4P7"/>
<feature type="compositionally biased region" description="Basic and acidic residues" evidence="1">
    <location>
        <begin position="103"/>
        <end position="112"/>
    </location>
</feature>
<organism evidence="2">
    <name type="scientific">Chromera velia CCMP2878</name>
    <dbReference type="NCBI Taxonomy" id="1169474"/>
    <lineage>
        <taxon>Eukaryota</taxon>
        <taxon>Sar</taxon>
        <taxon>Alveolata</taxon>
        <taxon>Colpodellida</taxon>
        <taxon>Chromeraceae</taxon>
        <taxon>Chromera</taxon>
    </lineage>
</organism>
<feature type="compositionally biased region" description="Basic residues" evidence="1">
    <location>
        <begin position="1"/>
        <end position="15"/>
    </location>
</feature>
<feature type="region of interest" description="Disordered" evidence="1">
    <location>
        <begin position="1"/>
        <end position="112"/>
    </location>
</feature>
<name>A0A0G4I4P7_9ALVE</name>
<evidence type="ECO:0000256" key="1">
    <source>
        <dbReference type="SAM" id="MobiDB-lite"/>
    </source>
</evidence>
<feature type="compositionally biased region" description="Basic and acidic residues" evidence="1">
    <location>
        <begin position="59"/>
        <end position="69"/>
    </location>
</feature>